<evidence type="ECO:0000256" key="2">
    <source>
        <dbReference type="ARBA" id="ARBA00022692"/>
    </source>
</evidence>
<comment type="caution">
    <text evidence="6">The sequence shown here is derived from an EMBL/GenBank/DDBJ whole genome shotgun (WGS) entry which is preliminary data.</text>
</comment>
<evidence type="ECO:0000313" key="6">
    <source>
        <dbReference type="EMBL" id="KYG70617.1"/>
    </source>
</evidence>
<dbReference type="AlphaFoldDB" id="A0A150WVR5"/>
<dbReference type="GO" id="GO:0016746">
    <property type="term" value="F:acyltransferase activity"/>
    <property type="evidence" value="ECO:0007669"/>
    <property type="project" value="UniProtKB-KW"/>
</dbReference>
<evidence type="ECO:0000256" key="1">
    <source>
        <dbReference type="ARBA" id="ARBA00004141"/>
    </source>
</evidence>
<comment type="subcellular location">
    <subcellularLocation>
        <location evidence="1">Membrane</location>
        <topology evidence="1">Multi-pass membrane protein</topology>
    </subcellularLocation>
</comment>
<dbReference type="Pfam" id="PF07681">
    <property type="entry name" value="DoxX"/>
    <property type="match status" value="1"/>
</dbReference>
<proteinExistence type="predicted"/>
<dbReference type="GO" id="GO:0016020">
    <property type="term" value="C:membrane"/>
    <property type="evidence" value="ECO:0007669"/>
    <property type="project" value="UniProtKB-SubCell"/>
</dbReference>
<keyword evidence="2 5" id="KW-0812">Transmembrane</keyword>
<feature type="transmembrane region" description="Helical" evidence="5">
    <location>
        <begin position="12"/>
        <end position="33"/>
    </location>
</feature>
<feature type="transmembrane region" description="Helical" evidence="5">
    <location>
        <begin position="63"/>
        <end position="89"/>
    </location>
</feature>
<evidence type="ECO:0000256" key="3">
    <source>
        <dbReference type="ARBA" id="ARBA00022989"/>
    </source>
</evidence>
<keyword evidence="6" id="KW-0808">Transferase</keyword>
<dbReference type="EMBL" id="LUKF01000001">
    <property type="protein sequence ID" value="KYG70617.1"/>
    <property type="molecule type" value="Genomic_DNA"/>
</dbReference>
<dbReference type="Proteomes" id="UP000075391">
    <property type="component" value="Unassembled WGS sequence"/>
</dbReference>
<gene>
    <name evidence="6" type="ORF">AZI85_01390</name>
</gene>
<reference evidence="6 7" key="1">
    <citation type="submission" date="2016-03" db="EMBL/GenBank/DDBJ databases">
        <authorList>
            <person name="Ploux O."/>
        </authorList>
    </citation>
    <scope>NUCLEOTIDE SEQUENCE [LARGE SCALE GENOMIC DNA]</scope>
    <source>
        <strain evidence="6 7">BER2</strain>
    </source>
</reference>
<dbReference type="InterPro" id="IPR032808">
    <property type="entry name" value="DoxX"/>
</dbReference>
<dbReference type="RefSeq" id="WP_063242391.1">
    <property type="nucleotide sequence ID" value="NZ_CP168967.1"/>
</dbReference>
<dbReference type="OrthoDB" id="5295998at2"/>
<evidence type="ECO:0000256" key="5">
    <source>
        <dbReference type="SAM" id="Phobius"/>
    </source>
</evidence>
<protein>
    <submittedName>
        <fullName evidence="6">Acyltransferase</fullName>
    </submittedName>
</protein>
<accession>A0A150WVR5</accession>
<organism evidence="6 7">
    <name type="scientific">Bdellovibrio bacteriovorus</name>
    <dbReference type="NCBI Taxonomy" id="959"/>
    <lineage>
        <taxon>Bacteria</taxon>
        <taxon>Pseudomonadati</taxon>
        <taxon>Bdellovibrionota</taxon>
        <taxon>Bdellovibrionia</taxon>
        <taxon>Bdellovibrionales</taxon>
        <taxon>Pseudobdellovibrionaceae</taxon>
        <taxon>Bdellovibrio</taxon>
    </lineage>
</organism>
<feature type="transmembrane region" description="Helical" evidence="5">
    <location>
        <begin position="39"/>
        <end position="56"/>
    </location>
</feature>
<feature type="transmembrane region" description="Helical" evidence="5">
    <location>
        <begin position="101"/>
        <end position="121"/>
    </location>
</feature>
<keyword evidence="6" id="KW-0012">Acyltransferase</keyword>
<name>A0A150WVR5_BDEBC</name>
<evidence type="ECO:0000313" key="7">
    <source>
        <dbReference type="Proteomes" id="UP000075391"/>
    </source>
</evidence>
<sequence length="132" mass="14414">MKNKIAMGAQIILGLIFFVFGLNGFLNFIPAPATQPEGVIKFFEGVMSTSYFMPVLKGTETICGALLLLGFASPAALVILAPITLQIALFHGFLTPGFQNFIMPLAMIILHVLAASAYWHLYAPLFKRNPRV</sequence>
<evidence type="ECO:0000256" key="4">
    <source>
        <dbReference type="ARBA" id="ARBA00023136"/>
    </source>
</evidence>
<keyword evidence="3 5" id="KW-1133">Transmembrane helix</keyword>
<keyword evidence="4 5" id="KW-0472">Membrane</keyword>